<dbReference type="Proteomes" id="UP000223976">
    <property type="component" value="Segment"/>
</dbReference>
<proteinExistence type="predicted"/>
<organism evidence="1 2">
    <name type="scientific">Enterobacteria phage SEGD1</name>
    <dbReference type="NCBI Taxonomy" id="1805456"/>
    <lineage>
        <taxon>Viruses</taxon>
        <taxon>Duplodnaviria</taxon>
        <taxon>Heunggongvirae</taxon>
        <taxon>Uroviricota</taxon>
        <taxon>Caudoviricetes</taxon>
        <taxon>Chimalliviridae</taxon>
        <taxon>Seoulvirus</taxon>
        <taxon>Seoulvirus SPN3US</taxon>
    </lineage>
</organism>
<evidence type="ECO:0000313" key="1">
    <source>
        <dbReference type="EMBL" id="AMR59764.1"/>
    </source>
</evidence>
<accession>A0A142IIH6</accession>
<sequence>MFQCSVVNDAELAVYKQRTIRALDAEKPVDVKTRAIIRAFSEWPNIATVWAFTGEVRKDGDKLRTRRHHSLTFVATEAGLKDINHLLEGWQPHEYGKRFQLNFTWLRQEGNANLCYPSWTFRLNYRPDPDVMERVMEHWLALAIFTEHNH</sequence>
<reference evidence="1 2" key="1">
    <citation type="submission" date="2016-02" db="EMBL/GenBank/DDBJ databases">
        <title>Complete genome sequence of a polyvalent bacteriophage, SEGD1, simultaneously inhibiting both Salmonella enterica and Escherichia coli O157:H7.</title>
        <authorList>
            <person name="Fan J."/>
            <person name="Ma J."/>
        </authorList>
    </citation>
    <scope>NUCLEOTIDE SEQUENCE [LARGE SCALE GENOMIC DNA]</scope>
</reference>
<protein>
    <submittedName>
        <fullName evidence="1">Uncharacterized protein</fullName>
    </submittedName>
</protein>
<evidence type="ECO:0000313" key="2">
    <source>
        <dbReference type="Proteomes" id="UP000223976"/>
    </source>
</evidence>
<dbReference type="EMBL" id="KU726251">
    <property type="protein sequence ID" value="AMR59764.1"/>
    <property type="molecule type" value="Genomic_DNA"/>
</dbReference>
<gene>
    <name evidence="1" type="ORF">SEGD1_117</name>
</gene>
<name>A0A142IIH6_9CAUD</name>